<dbReference type="EMBL" id="UYRU01099643">
    <property type="protein sequence ID" value="VDN40813.1"/>
    <property type="molecule type" value="Genomic_DNA"/>
</dbReference>
<organism evidence="1 2">
    <name type="scientific">Dibothriocephalus latus</name>
    <name type="common">Fish tapeworm</name>
    <name type="synonym">Diphyllobothrium latum</name>
    <dbReference type="NCBI Taxonomy" id="60516"/>
    <lineage>
        <taxon>Eukaryota</taxon>
        <taxon>Metazoa</taxon>
        <taxon>Spiralia</taxon>
        <taxon>Lophotrochozoa</taxon>
        <taxon>Platyhelminthes</taxon>
        <taxon>Cestoda</taxon>
        <taxon>Eucestoda</taxon>
        <taxon>Diphyllobothriidea</taxon>
        <taxon>Diphyllobothriidae</taxon>
        <taxon>Dibothriocephalus</taxon>
    </lineage>
</organism>
<sequence>MAKKRITLESKRKALDSFKTILFLLRENQVLRKDTFYQEIMAVTERLYSLADNTLEKTKLHVVTASLEEEALMEKLGNDIKQLTNRQCKLSEKASDIESEEVSSYLPLWNFFDIIFPDSTVFRTSEC</sequence>
<evidence type="ECO:0000313" key="1">
    <source>
        <dbReference type="EMBL" id="VDN40813.1"/>
    </source>
</evidence>
<proteinExistence type="predicted"/>
<gene>
    <name evidence="1" type="ORF">DILT_LOCUS18351</name>
</gene>
<keyword evidence="2" id="KW-1185">Reference proteome</keyword>
<dbReference type="Proteomes" id="UP000281553">
    <property type="component" value="Unassembled WGS sequence"/>
</dbReference>
<dbReference type="AlphaFoldDB" id="A0A3P7NTU8"/>
<name>A0A3P7NTU8_DIBLA</name>
<accession>A0A3P7NTU8</accession>
<reference evidence="1 2" key="1">
    <citation type="submission" date="2018-11" db="EMBL/GenBank/DDBJ databases">
        <authorList>
            <consortium name="Pathogen Informatics"/>
        </authorList>
    </citation>
    <scope>NUCLEOTIDE SEQUENCE [LARGE SCALE GENOMIC DNA]</scope>
</reference>
<evidence type="ECO:0000313" key="2">
    <source>
        <dbReference type="Proteomes" id="UP000281553"/>
    </source>
</evidence>
<protein>
    <submittedName>
        <fullName evidence="1">Uncharacterized protein</fullName>
    </submittedName>
</protein>